<evidence type="ECO:0000313" key="12">
    <source>
        <dbReference type="Proteomes" id="UP000014977"/>
    </source>
</evidence>
<evidence type="ECO:0000256" key="8">
    <source>
        <dbReference type="ARBA" id="ARBA00023209"/>
    </source>
</evidence>
<evidence type="ECO:0000256" key="5">
    <source>
        <dbReference type="ARBA" id="ARBA00022989"/>
    </source>
</evidence>
<proteinExistence type="inferred from homology"/>
<name>S7TQQ4_DESML</name>
<comment type="subcellular location">
    <subcellularLocation>
        <location evidence="1">Membrane</location>
        <topology evidence="1">Multi-pass membrane protein</topology>
    </subcellularLocation>
</comment>
<evidence type="ECO:0000256" key="2">
    <source>
        <dbReference type="ARBA" id="ARBA00010441"/>
    </source>
</evidence>
<reference evidence="11 12" key="1">
    <citation type="journal article" date="2013" name="Genome Announc.">
        <title>Draft genome sequences for three mercury-methylating, sulfate-reducing bacteria.</title>
        <authorList>
            <person name="Brown S.D."/>
            <person name="Hurt R.A.Jr."/>
            <person name="Gilmour C.C."/>
            <person name="Elias D.A."/>
        </authorList>
    </citation>
    <scope>NUCLEOTIDE SEQUENCE [LARGE SCALE GENOMIC DNA]</scope>
    <source>
        <strain evidence="11 12">DSM 2059</strain>
    </source>
</reference>
<dbReference type="PANTHER" id="PTHR14269:SF61">
    <property type="entry name" value="CDP-DIACYLGLYCEROL--SERINE O-PHOSPHATIDYLTRANSFERASE"/>
    <property type="match status" value="1"/>
</dbReference>
<feature type="transmembrane region" description="Helical" evidence="10">
    <location>
        <begin position="397"/>
        <end position="418"/>
    </location>
</feature>
<keyword evidence="5 10" id="KW-1133">Transmembrane helix</keyword>
<evidence type="ECO:0000256" key="4">
    <source>
        <dbReference type="ARBA" id="ARBA00022692"/>
    </source>
</evidence>
<evidence type="ECO:0000256" key="6">
    <source>
        <dbReference type="ARBA" id="ARBA00023098"/>
    </source>
</evidence>
<feature type="transmembrane region" description="Helical" evidence="10">
    <location>
        <begin position="469"/>
        <end position="493"/>
    </location>
</feature>
<keyword evidence="3" id="KW-0444">Lipid biosynthesis</keyword>
<feature type="transmembrane region" description="Helical" evidence="10">
    <location>
        <begin position="98"/>
        <end position="115"/>
    </location>
</feature>
<keyword evidence="12" id="KW-1185">Reference proteome</keyword>
<dbReference type="eggNOG" id="COG1183">
    <property type="taxonomic scope" value="Bacteria"/>
</dbReference>
<keyword evidence="8" id="KW-0594">Phospholipid biosynthesis</keyword>
<feature type="transmembrane region" description="Helical" evidence="10">
    <location>
        <begin position="56"/>
        <end position="77"/>
    </location>
</feature>
<accession>S7TQQ4</accession>
<evidence type="ECO:0000256" key="1">
    <source>
        <dbReference type="ARBA" id="ARBA00004141"/>
    </source>
</evidence>
<dbReference type="Proteomes" id="UP000014977">
    <property type="component" value="Unassembled WGS sequence"/>
</dbReference>
<evidence type="ECO:0000256" key="10">
    <source>
        <dbReference type="SAM" id="Phobius"/>
    </source>
</evidence>
<dbReference type="InterPro" id="IPR043130">
    <property type="entry name" value="CDP-OH_PTrfase_TM_dom"/>
</dbReference>
<sequence>MRINFNRIEDRRKNLMSRKLLISKKATTILIYSRPLLVFGGMLCAVGVIWNRSPALYTLGVTLLFISMTFDLVDGWFAARFQPHPTLAQLADRIMDKIVYSIIFPLIAVGMMWRLVNFSSDFNRIELLHAIFVLFMCIAVLIRDNFASFMRNFAIRQGQEPEPSEFTRLRTIVAAPVSALLYAHAFYVPEVPLGSAASRLYAWISWLGSLPVRGLFFIEILFLIITFGSIAAYCRKYGSYCLDDLCLDDDVLRRQILSLLPNALTVMNAMMGLLGVFFANQGRFREAYLLLIGAAIFDKLDGAMARRLGLTTPLPKAENKSKPKINLGSIMDDLADGVSFCIVPAWMFYIAFSGIEDPFVQKLAAGPIAIFYALMGIIRLIYFTLDKSPIPGFFKGMPTPAAALFVTAPLIMLSQAAAQGSTDWVRFWAVFCAVLMVLNGVIMNIYPIRYLHLGRFMSRRPWFARGSMLLLLTFVFTPYLGHMAVCYLFLYLLSPLVTWRIDPEVAAKENHSDIQTR</sequence>
<dbReference type="PATRIC" id="fig|1121405.3.peg.2800"/>
<evidence type="ECO:0000313" key="11">
    <source>
        <dbReference type="EMBL" id="EPR38995.1"/>
    </source>
</evidence>
<comment type="caution">
    <text evidence="11">The sequence shown here is derived from an EMBL/GenBank/DDBJ whole genome shotgun (WGS) entry which is preliminary data.</text>
</comment>
<feature type="transmembrane region" description="Helical" evidence="10">
    <location>
        <begin position="29"/>
        <end position="50"/>
    </location>
</feature>
<dbReference type="GO" id="GO:0008654">
    <property type="term" value="P:phospholipid biosynthetic process"/>
    <property type="evidence" value="ECO:0007669"/>
    <property type="project" value="UniProtKB-KW"/>
</dbReference>
<keyword evidence="4 10" id="KW-0812">Transmembrane</keyword>
<dbReference type="Pfam" id="PF01066">
    <property type="entry name" value="CDP-OH_P_transf"/>
    <property type="match status" value="2"/>
</dbReference>
<keyword evidence="11" id="KW-0808">Transferase</keyword>
<keyword evidence="6" id="KW-0443">Lipid metabolism</keyword>
<evidence type="ECO:0000256" key="7">
    <source>
        <dbReference type="ARBA" id="ARBA00023136"/>
    </source>
</evidence>
<dbReference type="InterPro" id="IPR050324">
    <property type="entry name" value="CDP-alcohol_PTase-I"/>
</dbReference>
<comment type="similarity">
    <text evidence="2">Belongs to the CDP-alcohol phosphatidyltransferase class-I family.</text>
</comment>
<evidence type="ECO:0000256" key="3">
    <source>
        <dbReference type="ARBA" id="ARBA00022516"/>
    </source>
</evidence>
<dbReference type="PANTHER" id="PTHR14269">
    <property type="entry name" value="CDP-DIACYLGLYCEROL--GLYCEROL-3-PHOSPHATE 3-PHOSPHATIDYLTRANSFERASE-RELATED"/>
    <property type="match status" value="1"/>
</dbReference>
<dbReference type="GO" id="GO:0016020">
    <property type="term" value="C:membrane"/>
    <property type="evidence" value="ECO:0007669"/>
    <property type="project" value="UniProtKB-SubCell"/>
</dbReference>
<feature type="transmembrane region" description="Helical" evidence="10">
    <location>
        <begin position="127"/>
        <end position="146"/>
    </location>
</feature>
<dbReference type="EMBL" id="ATHJ01000094">
    <property type="protein sequence ID" value="EPR38995.1"/>
    <property type="molecule type" value="Genomic_DNA"/>
</dbReference>
<dbReference type="InterPro" id="IPR000462">
    <property type="entry name" value="CDP-OH_P_trans"/>
</dbReference>
<organism evidence="11 12">
    <name type="scientific">Desulfococcus multivorans DSM 2059</name>
    <dbReference type="NCBI Taxonomy" id="1121405"/>
    <lineage>
        <taxon>Bacteria</taxon>
        <taxon>Pseudomonadati</taxon>
        <taxon>Thermodesulfobacteriota</taxon>
        <taxon>Desulfobacteria</taxon>
        <taxon>Desulfobacterales</taxon>
        <taxon>Desulfococcaceae</taxon>
        <taxon>Desulfococcus</taxon>
    </lineage>
</organism>
<protein>
    <submittedName>
        <fullName evidence="11">CDP-alcohol phosphatidyltransferase</fullName>
    </submittedName>
</protein>
<feature type="transmembrane region" description="Helical" evidence="10">
    <location>
        <begin position="256"/>
        <end position="278"/>
    </location>
</feature>
<feature type="transmembrane region" description="Helical" evidence="10">
    <location>
        <begin position="215"/>
        <end position="235"/>
    </location>
</feature>
<dbReference type="STRING" id="897.B2D07_05540"/>
<feature type="transmembrane region" description="Helical" evidence="10">
    <location>
        <begin position="364"/>
        <end position="385"/>
    </location>
</feature>
<gene>
    <name evidence="11" type="ORF">dsmv_0405</name>
</gene>
<keyword evidence="9" id="KW-1208">Phospholipid metabolism</keyword>
<dbReference type="Gene3D" id="1.20.120.1760">
    <property type="match status" value="2"/>
</dbReference>
<dbReference type="AlphaFoldDB" id="S7TQQ4"/>
<feature type="transmembrane region" description="Helical" evidence="10">
    <location>
        <begin position="424"/>
        <end position="448"/>
    </location>
</feature>
<dbReference type="GO" id="GO:0016780">
    <property type="term" value="F:phosphotransferase activity, for other substituted phosphate groups"/>
    <property type="evidence" value="ECO:0007669"/>
    <property type="project" value="InterPro"/>
</dbReference>
<keyword evidence="7 10" id="KW-0472">Membrane</keyword>
<evidence type="ECO:0000256" key="9">
    <source>
        <dbReference type="ARBA" id="ARBA00023264"/>
    </source>
</evidence>
<feature type="transmembrane region" description="Helical" evidence="10">
    <location>
        <begin position="334"/>
        <end position="352"/>
    </location>
</feature>